<dbReference type="EMBL" id="MU859280">
    <property type="protein sequence ID" value="KAK3948178.1"/>
    <property type="molecule type" value="Genomic_DNA"/>
</dbReference>
<accession>A0AAN6NNN6</accession>
<gene>
    <name evidence="2" type="ORF">QBC32DRAFT_318092</name>
</gene>
<evidence type="ECO:0000313" key="2">
    <source>
        <dbReference type="EMBL" id="KAK3948178.1"/>
    </source>
</evidence>
<dbReference type="AlphaFoldDB" id="A0AAN6NNN6"/>
<protein>
    <submittedName>
        <fullName evidence="2">Uncharacterized protein</fullName>
    </submittedName>
</protein>
<reference evidence="2" key="2">
    <citation type="submission" date="2023-06" db="EMBL/GenBank/DDBJ databases">
        <authorList>
            <consortium name="Lawrence Berkeley National Laboratory"/>
            <person name="Mondo S.J."/>
            <person name="Hensen N."/>
            <person name="Bonometti L."/>
            <person name="Westerberg I."/>
            <person name="Brannstrom I.O."/>
            <person name="Guillou S."/>
            <person name="Cros-Aarteil S."/>
            <person name="Calhoun S."/>
            <person name="Haridas S."/>
            <person name="Kuo A."/>
            <person name="Pangilinan J."/>
            <person name="Riley R."/>
            <person name="Labutti K."/>
            <person name="Andreopoulos B."/>
            <person name="Lipzen A."/>
            <person name="Chen C."/>
            <person name="Yanf M."/>
            <person name="Daum C."/>
            <person name="Ng V."/>
            <person name="Clum A."/>
            <person name="Steindorff A."/>
            <person name="Ohm R."/>
            <person name="Martin F."/>
            <person name="Silar P."/>
            <person name="Natvig D."/>
            <person name="Lalanne C."/>
            <person name="Gautier V."/>
            <person name="Ament-Velasquez S.L."/>
            <person name="Kruys A."/>
            <person name="Hutchinson M.I."/>
            <person name="Powell A.J."/>
            <person name="Barry K."/>
            <person name="Miller A.N."/>
            <person name="Grigoriev I.V."/>
            <person name="Debuchy R."/>
            <person name="Gladieux P."/>
            <person name="Thoren M.H."/>
            <person name="Johannesson H."/>
        </authorList>
    </citation>
    <scope>NUCLEOTIDE SEQUENCE</scope>
    <source>
        <strain evidence="2">CBS 626.80</strain>
    </source>
</reference>
<evidence type="ECO:0000256" key="1">
    <source>
        <dbReference type="SAM" id="MobiDB-lite"/>
    </source>
</evidence>
<name>A0AAN6NNN6_9PEZI</name>
<sequence>MPTRNNVRSAKSFAAKLVQDCEPKARSKREYELTTALNKFATMYQKLANGINSEDWHTRFVKALEVNESPANVNNAITPANVNNAATVKTSTNAVTVKTSTNAVNANANTAAAAAANNNNKRPANDQASGNAMPDTTKRVKTEVAPAPARAVAPAPAIATSFKVDTNSAYTSKVHYPGAVYELTVNSPAVVQVHHTPHAPAGPPAFVQPDDGYGDPSKKPIPFQTGMYV</sequence>
<comment type="caution">
    <text evidence="2">The sequence shown here is derived from an EMBL/GenBank/DDBJ whole genome shotgun (WGS) entry which is preliminary data.</text>
</comment>
<reference evidence="2" key="1">
    <citation type="journal article" date="2023" name="Mol. Phylogenet. Evol.">
        <title>Genome-scale phylogeny and comparative genomics of the fungal order Sordariales.</title>
        <authorList>
            <person name="Hensen N."/>
            <person name="Bonometti L."/>
            <person name="Westerberg I."/>
            <person name="Brannstrom I.O."/>
            <person name="Guillou S."/>
            <person name="Cros-Aarteil S."/>
            <person name="Calhoun S."/>
            <person name="Haridas S."/>
            <person name="Kuo A."/>
            <person name="Mondo S."/>
            <person name="Pangilinan J."/>
            <person name="Riley R."/>
            <person name="LaButti K."/>
            <person name="Andreopoulos B."/>
            <person name="Lipzen A."/>
            <person name="Chen C."/>
            <person name="Yan M."/>
            <person name="Daum C."/>
            <person name="Ng V."/>
            <person name="Clum A."/>
            <person name="Steindorff A."/>
            <person name="Ohm R.A."/>
            <person name="Martin F."/>
            <person name="Silar P."/>
            <person name="Natvig D.O."/>
            <person name="Lalanne C."/>
            <person name="Gautier V."/>
            <person name="Ament-Velasquez S.L."/>
            <person name="Kruys A."/>
            <person name="Hutchinson M.I."/>
            <person name="Powell A.J."/>
            <person name="Barry K."/>
            <person name="Miller A.N."/>
            <person name="Grigoriev I.V."/>
            <person name="Debuchy R."/>
            <person name="Gladieux P."/>
            <person name="Hiltunen Thoren M."/>
            <person name="Johannesson H."/>
        </authorList>
    </citation>
    <scope>NUCLEOTIDE SEQUENCE</scope>
    <source>
        <strain evidence="2">CBS 626.80</strain>
    </source>
</reference>
<organism evidence="2 3">
    <name type="scientific">Pseudoneurospora amorphoporcata</name>
    <dbReference type="NCBI Taxonomy" id="241081"/>
    <lineage>
        <taxon>Eukaryota</taxon>
        <taxon>Fungi</taxon>
        <taxon>Dikarya</taxon>
        <taxon>Ascomycota</taxon>
        <taxon>Pezizomycotina</taxon>
        <taxon>Sordariomycetes</taxon>
        <taxon>Sordariomycetidae</taxon>
        <taxon>Sordariales</taxon>
        <taxon>Sordariaceae</taxon>
        <taxon>Pseudoneurospora</taxon>
    </lineage>
</organism>
<proteinExistence type="predicted"/>
<evidence type="ECO:0000313" key="3">
    <source>
        <dbReference type="Proteomes" id="UP001303222"/>
    </source>
</evidence>
<feature type="region of interest" description="Disordered" evidence="1">
    <location>
        <begin position="197"/>
        <end position="229"/>
    </location>
</feature>
<feature type="region of interest" description="Disordered" evidence="1">
    <location>
        <begin position="116"/>
        <end position="137"/>
    </location>
</feature>
<dbReference type="Proteomes" id="UP001303222">
    <property type="component" value="Unassembled WGS sequence"/>
</dbReference>
<keyword evidence="3" id="KW-1185">Reference proteome</keyword>